<dbReference type="RefSeq" id="WP_116172223.1">
    <property type="nucleotide sequence ID" value="NZ_CP144375.1"/>
</dbReference>
<dbReference type="Gene3D" id="3.90.176.10">
    <property type="entry name" value="Toxin ADP-ribosyltransferase, Chain A, domain 1"/>
    <property type="match status" value="1"/>
</dbReference>
<feature type="compositionally biased region" description="Pro residues" evidence="2">
    <location>
        <begin position="111"/>
        <end position="121"/>
    </location>
</feature>
<proteinExistence type="predicted"/>
<feature type="compositionally biased region" description="Low complexity" evidence="2">
    <location>
        <begin position="125"/>
        <end position="134"/>
    </location>
</feature>
<feature type="coiled-coil region" evidence="1">
    <location>
        <begin position="18"/>
        <end position="45"/>
    </location>
</feature>
<dbReference type="Gene3D" id="3.30.1310.10">
    <property type="entry name" value="Nucleoid-associated protein YbaB-like domain"/>
    <property type="match status" value="1"/>
</dbReference>
<name>A0A3E0I9D4_9PSEU</name>
<protein>
    <submittedName>
        <fullName evidence="3">DNA-binding protein YbaB</fullName>
    </submittedName>
</protein>
<evidence type="ECO:0000256" key="1">
    <source>
        <dbReference type="SAM" id="Coils"/>
    </source>
</evidence>
<dbReference type="OrthoDB" id="3194844at2"/>
<feature type="compositionally biased region" description="Basic and acidic residues" evidence="2">
    <location>
        <begin position="162"/>
        <end position="173"/>
    </location>
</feature>
<dbReference type="Pfam" id="PF02575">
    <property type="entry name" value="YbaB_DNA_bd"/>
    <property type="match status" value="1"/>
</dbReference>
<feature type="region of interest" description="Disordered" evidence="2">
    <location>
        <begin position="102"/>
        <end position="193"/>
    </location>
</feature>
<keyword evidence="1" id="KW-0175">Coiled coil</keyword>
<evidence type="ECO:0000313" key="4">
    <source>
        <dbReference type="Proteomes" id="UP000256269"/>
    </source>
</evidence>
<accession>A0A3E0I9D4</accession>
<dbReference type="SUPFAM" id="SSF82607">
    <property type="entry name" value="YbaB-like"/>
    <property type="match status" value="1"/>
</dbReference>
<evidence type="ECO:0000256" key="2">
    <source>
        <dbReference type="SAM" id="MobiDB-lite"/>
    </source>
</evidence>
<keyword evidence="3" id="KW-0238">DNA-binding</keyword>
<dbReference type="AlphaFoldDB" id="A0A3E0I9D4"/>
<organism evidence="3 4">
    <name type="scientific">Kutzneria buriramensis</name>
    <dbReference type="NCBI Taxonomy" id="1045776"/>
    <lineage>
        <taxon>Bacteria</taxon>
        <taxon>Bacillati</taxon>
        <taxon>Actinomycetota</taxon>
        <taxon>Actinomycetes</taxon>
        <taxon>Pseudonocardiales</taxon>
        <taxon>Pseudonocardiaceae</taxon>
        <taxon>Kutzneria</taxon>
    </lineage>
</organism>
<dbReference type="SUPFAM" id="SSF56399">
    <property type="entry name" value="ADP-ribosylation"/>
    <property type="match status" value="1"/>
</dbReference>
<reference evidence="3 4" key="1">
    <citation type="submission" date="2018-08" db="EMBL/GenBank/DDBJ databases">
        <title>Genomic Encyclopedia of Archaeal and Bacterial Type Strains, Phase II (KMG-II): from individual species to whole genera.</title>
        <authorList>
            <person name="Goeker M."/>
        </authorList>
    </citation>
    <scope>NUCLEOTIDE SEQUENCE [LARGE SCALE GENOMIC DNA]</scope>
    <source>
        <strain evidence="3 4">DSM 45791</strain>
    </source>
</reference>
<evidence type="ECO:0000313" key="3">
    <source>
        <dbReference type="EMBL" id="REH55267.1"/>
    </source>
</evidence>
<comment type="caution">
    <text evidence="3">The sequence shown here is derived from an EMBL/GenBank/DDBJ whole genome shotgun (WGS) entry which is preliminary data.</text>
</comment>
<dbReference type="InterPro" id="IPR004401">
    <property type="entry name" value="YbaB/EbfC"/>
</dbReference>
<dbReference type="Proteomes" id="UP000256269">
    <property type="component" value="Unassembled WGS sequence"/>
</dbReference>
<dbReference type="EMBL" id="QUNO01000001">
    <property type="protein sequence ID" value="REH55267.1"/>
    <property type="molecule type" value="Genomic_DNA"/>
</dbReference>
<dbReference type="GO" id="GO:0003677">
    <property type="term" value="F:DNA binding"/>
    <property type="evidence" value="ECO:0007669"/>
    <property type="project" value="UniProtKB-KW"/>
</dbReference>
<dbReference type="InterPro" id="IPR036894">
    <property type="entry name" value="YbaB-like_sf"/>
</dbReference>
<keyword evidence="4" id="KW-1185">Reference proteome</keyword>
<feature type="compositionally biased region" description="Pro residues" evidence="2">
    <location>
        <begin position="182"/>
        <end position="193"/>
    </location>
</feature>
<sequence length="337" mass="35715">MTDSEQMAELLARNAALLDSMSQLLDSSRQQLAHAQQLNRDLRTRTTMAQSPDRMVTVVVDGVGGLRQLSFDRDAFEHHTPASLAEAVARAVREAARQVGAAPLEDAELPAPEPTPEPVDPLDPDPLGVDPLAVAPLGSDPLGGDPLISDPLGGDPRGSESLSRDLVAEDRPGLDPLDLDEPPAPVEPILDPEPVPVPVLIQDPPAPAPDRPADSGSQIDHVVTALSKLPSYAGIVTRVLGVRDPDRAAAIAAEYHLGDTIVERTFLSTSANPAYTGDGLVRYTIDARHGGKLIGAISQDGEQFAEVVFGPGSTFRVTGKRYYPSIKGWDIALEELG</sequence>
<gene>
    <name evidence="3" type="ORF">BCF44_101284</name>
</gene>